<evidence type="ECO:0000256" key="6">
    <source>
        <dbReference type="ARBA" id="ARBA00022840"/>
    </source>
</evidence>
<dbReference type="PANTHER" id="PTHR10210">
    <property type="entry name" value="RIBOSE-PHOSPHATE DIPHOSPHOKINASE FAMILY MEMBER"/>
    <property type="match status" value="1"/>
</dbReference>
<dbReference type="EC" id="2.7.6.1" evidence="1"/>
<dbReference type="GO" id="GO:0005737">
    <property type="term" value="C:cytoplasm"/>
    <property type="evidence" value="ECO:0007669"/>
    <property type="project" value="TreeGrafter"/>
</dbReference>
<keyword evidence="5 11" id="KW-0418">Kinase</keyword>
<evidence type="ECO:0000256" key="5">
    <source>
        <dbReference type="ARBA" id="ARBA00022777"/>
    </source>
</evidence>
<dbReference type="FunFam" id="3.40.50.2020:FF:000014">
    <property type="entry name" value="Ribose-phosphate pyrophosphokinase 1"/>
    <property type="match status" value="1"/>
</dbReference>
<dbReference type="GO" id="GO:0016301">
    <property type="term" value="F:kinase activity"/>
    <property type="evidence" value="ECO:0007669"/>
    <property type="project" value="UniProtKB-KW"/>
</dbReference>
<dbReference type="GO" id="GO:0006164">
    <property type="term" value="P:purine nucleotide biosynthetic process"/>
    <property type="evidence" value="ECO:0007669"/>
    <property type="project" value="TreeGrafter"/>
</dbReference>
<accession>A0A6N4QVS6</accession>
<dbReference type="Pfam" id="PF13793">
    <property type="entry name" value="Pribosyltran_N"/>
    <property type="match status" value="1"/>
</dbReference>
<evidence type="ECO:0000259" key="10">
    <source>
        <dbReference type="Pfam" id="PF13793"/>
    </source>
</evidence>
<comment type="catalytic activity">
    <reaction evidence="7">
        <text>D-ribose 5-phosphate + ATP = 5-phospho-alpha-D-ribose 1-diphosphate + AMP + H(+)</text>
        <dbReference type="Rhea" id="RHEA:15609"/>
        <dbReference type="ChEBI" id="CHEBI:15378"/>
        <dbReference type="ChEBI" id="CHEBI:30616"/>
        <dbReference type="ChEBI" id="CHEBI:58017"/>
        <dbReference type="ChEBI" id="CHEBI:78346"/>
        <dbReference type="ChEBI" id="CHEBI:456215"/>
        <dbReference type="EC" id="2.7.6.1"/>
    </reaction>
</comment>
<dbReference type="InterPro" id="IPR029099">
    <property type="entry name" value="Pribosyltran_N"/>
</dbReference>
<dbReference type="CDD" id="cd06223">
    <property type="entry name" value="PRTases_typeI"/>
    <property type="match status" value="1"/>
</dbReference>
<gene>
    <name evidence="11" type="ORF">EHQ83_06440</name>
</gene>
<comment type="similarity">
    <text evidence="8">Belongs to the ribose-phosphate pyrophosphokinase family.</text>
</comment>
<proteinExistence type="inferred from homology"/>
<dbReference type="InterPro" id="IPR005946">
    <property type="entry name" value="Rib-P_diPkinase"/>
</dbReference>
<dbReference type="InterPro" id="IPR029057">
    <property type="entry name" value="PRTase-like"/>
</dbReference>
<dbReference type="GO" id="GO:0000287">
    <property type="term" value="F:magnesium ion binding"/>
    <property type="evidence" value="ECO:0007669"/>
    <property type="project" value="InterPro"/>
</dbReference>
<comment type="caution">
    <text evidence="11">The sequence shown here is derived from an EMBL/GenBank/DDBJ whole genome shotgun (WGS) entry which is preliminary data.</text>
</comment>
<dbReference type="Pfam" id="PF00156">
    <property type="entry name" value="Pribosyltran"/>
    <property type="match status" value="1"/>
</dbReference>
<dbReference type="GO" id="GO:0004749">
    <property type="term" value="F:ribose phosphate diphosphokinase activity"/>
    <property type="evidence" value="ECO:0007669"/>
    <property type="project" value="UniProtKB-EC"/>
</dbReference>
<sequence length="291" mass="32767">MKRLLFSFPENETLTKKLSDRSGLKIGKAEFGRFPDGESKFRIDEELAETEIYVVCSLDRPDSKIVPLLFFSETARSLGAEKIHLVAPYLCYMRQDKVFHPGEGISSRYFASLISRYVDSVLTIDPHLHRIHNLEDIFSVKATTLHATQLFAEYIRKNVKNPILIGPDSESSQWVSEVAKESDSPFTILEKNRKGDRDVEVSVPQIETYRNHTPVLIDDIVSTGKTLLKTIAHLKNAGMQAPICLCVHGIFADNSYRELIESGANTIITTNTIDHVSNRIDISALIAETLF</sequence>
<organism evidence="11 12">
    <name type="scientific">Leptospira yasudae</name>
    <dbReference type="NCBI Taxonomy" id="2202201"/>
    <lineage>
        <taxon>Bacteria</taxon>
        <taxon>Pseudomonadati</taxon>
        <taxon>Spirochaetota</taxon>
        <taxon>Spirochaetia</taxon>
        <taxon>Leptospirales</taxon>
        <taxon>Leptospiraceae</taxon>
        <taxon>Leptospira</taxon>
    </lineage>
</organism>
<evidence type="ECO:0000256" key="1">
    <source>
        <dbReference type="ARBA" id="ARBA00013247"/>
    </source>
</evidence>
<keyword evidence="2" id="KW-0808">Transferase</keyword>
<dbReference type="GO" id="GO:0006015">
    <property type="term" value="P:5-phosphoribose 1-diphosphate biosynthetic process"/>
    <property type="evidence" value="ECO:0007669"/>
    <property type="project" value="TreeGrafter"/>
</dbReference>
<dbReference type="RefSeq" id="WP_135574153.1">
    <property type="nucleotide sequence ID" value="NZ_RQGK01000027.1"/>
</dbReference>
<feature type="domain" description="Phosphoribosyltransferase" evidence="9">
    <location>
        <begin position="137"/>
        <end position="271"/>
    </location>
</feature>
<dbReference type="SMART" id="SM01400">
    <property type="entry name" value="Pribosyltran_N"/>
    <property type="match status" value="1"/>
</dbReference>
<keyword evidence="3 8" id="KW-0545">Nucleotide biosynthesis</keyword>
<evidence type="ECO:0000259" key="9">
    <source>
        <dbReference type="Pfam" id="PF00156"/>
    </source>
</evidence>
<dbReference type="EMBL" id="RQGM01000024">
    <property type="protein sequence ID" value="TGL85875.1"/>
    <property type="molecule type" value="Genomic_DNA"/>
</dbReference>
<dbReference type="InterPro" id="IPR000836">
    <property type="entry name" value="PRTase_dom"/>
</dbReference>
<evidence type="ECO:0000313" key="11">
    <source>
        <dbReference type="EMBL" id="TGL85875.1"/>
    </source>
</evidence>
<dbReference type="NCBIfam" id="TIGR01251">
    <property type="entry name" value="ribP_PPkin"/>
    <property type="match status" value="1"/>
</dbReference>
<dbReference type="AlphaFoldDB" id="A0A6N4QVS6"/>
<keyword evidence="6" id="KW-0067">ATP-binding</keyword>
<keyword evidence="4" id="KW-0547">Nucleotide-binding</keyword>
<dbReference type="NCBIfam" id="NF005537">
    <property type="entry name" value="PRK07199.1"/>
    <property type="match status" value="1"/>
</dbReference>
<name>A0A6N4QVS6_9LEPT</name>
<evidence type="ECO:0000313" key="12">
    <source>
        <dbReference type="Proteomes" id="UP000297613"/>
    </source>
</evidence>
<evidence type="ECO:0000256" key="8">
    <source>
        <dbReference type="RuleBase" id="RU004324"/>
    </source>
</evidence>
<dbReference type="Gene3D" id="3.40.50.2020">
    <property type="match status" value="2"/>
</dbReference>
<evidence type="ECO:0000256" key="2">
    <source>
        <dbReference type="ARBA" id="ARBA00022679"/>
    </source>
</evidence>
<feature type="domain" description="Ribose-phosphate pyrophosphokinase N-terminal" evidence="10">
    <location>
        <begin position="5"/>
        <end position="115"/>
    </location>
</feature>
<dbReference type="GO" id="GO:0005524">
    <property type="term" value="F:ATP binding"/>
    <property type="evidence" value="ECO:0007669"/>
    <property type="project" value="UniProtKB-KW"/>
</dbReference>
<dbReference type="PANTHER" id="PTHR10210:SF32">
    <property type="entry name" value="RIBOSE-PHOSPHATE PYROPHOSPHOKINASE 2"/>
    <property type="match status" value="1"/>
</dbReference>
<reference evidence="11 12" key="1">
    <citation type="journal article" date="2019" name="PLoS Negl. Trop. Dis.">
        <title>Revisiting the worldwide diversity of Leptospira species in the environment.</title>
        <authorList>
            <person name="Vincent A.T."/>
            <person name="Schiettekatte O."/>
            <person name="Bourhy P."/>
            <person name="Veyrier F.J."/>
            <person name="Picardeau M."/>
        </authorList>
    </citation>
    <scope>NUCLEOTIDE SEQUENCE [LARGE SCALE GENOMIC DNA]</scope>
    <source>
        <strain evidence="11 12">201702445</strain>
    </source>
</reference>
<evidence type="ECO:0000256" key="7">
    <source>
        <dbReference type="ARBA" id="ARBA00049535"/>
    </source>
</evidence>
<dbReference type="SUPFAM" id="SSF53271">
    <property type="entry name" value="PRTase-like"/>
    <property type="match status" value="2"/>
</dbReference>
<dbReference type="Proteomes" id="UP000297613">
    <property type="component" value="Unassembled WGS sequence"/>
</dbReference>
<protein>
    <recommendedName>
        <fullName evidence="1">ribose-phosphate diphosphokinase</fullName>
        <ecNumber evidence="1">2.7.6.1</ecNumber>
    </recommendedName>
</protein>
<evidence type="ECO:0000256" key="3">
    <source>
        <dbReference type="ARBA" id="ARBA00022727"/>
    </source>
</evidence>
<dbReference type="GO" id="GO:0002189">
    <property type="term" value="C:ribose phosphate diphosphokinase complex"/>
    <property type="evidence" value="ECO:0007669"/>
    <property type="project" value="TreeGrafter"/>
</dbReference>
<evidence type="ECO:0000256" key="4">
    <source>
        <dbReference type="ARBA" id="ARBA00022741"/>
    </source>
</evidence>